<dbReference type="AlphaFoldDB" id="A0AB36JUL5"/>
<dbReference type="EMBL" id="MUEK01000028">
    <property type="protein sequence ID" value="OOE37581.1"/>
    <property type="molecule type" value="Genomic_DNA"/>
</dbReference>
<dbReference type="RefSeq" id="WP_077650298.1">
    <property type="nucleotide sequence ID" value="NZ_CP040021.1"/>
</dbReference>
<keyword evidence="3" id="KW-1185">Reference proteome</keyword>
<feature type="transmembrane region" description="Helical" evidence="1">
    <location>
        <begin position="6"/>
        <end position="32"/>
    </location>
</feature>
<gene>
    <name evidence="2" type="ORF">BZG00_15540</name>
</gene>
<reference evidence="2 3" key="1">
    <citation type="journal article" date="2017" name="Genome Announc.">
        <title>Draft Genome Sequences of Salinivibrio proteolyticus, Salinivibrio sharmensis, Salinivibrio siamensis, Salinivibrio costicola subsp. alcaliphilus, Salinivibrio costicola subsp. vallismortis, and 29 New Isolates Belonging to the Genus Salinivibrio.</title>
        <authorList>
            <person name="Lopez-Hermoso C."/>
            <person name="de la Haba R.R."/>
            <person name="Sanchez-Porro C."/>
            <person name="Bayliss S.C."/>
            <person name="Feil E.J."/>
            <person name="Ventosa A."/>
        </authorList>
    </citation>
    <scope>NUCLEOTIDE SEQUENCE [LARGE SCALE GENOMIC DNA]</scope>
    <source>
        <strain evidence="2 3">AL184</strain>
    </source>
</reference>
<evidence type="ECO:0000256" key="1">
    <source>
        <dbReference type="SAM" id="Phobius"/>
    </source>
</evidence>
<proteinExistence type="predicted"/>
<evidence type="ECO:0000313" key="3">
    <source>
        <dbReference type="Proteomes" id="UP000189021"/>
    </source>
</evidence>
<protein>
    <submittedName>
        <fullName evidence="2">Uncharacterized protein</fullName>
    </submittedName>
</protein>
<evidence type="ECO:0000313" key="2">
    <source>
        <dbReference type="EMBL" id="OOE37581.1"/>
    </source>
</evidence>
<dbReference type="Proteomes" id="UP000189021">
    <property type="component" value="Unassembled WGS sequence"/>
</dbReference>
<organism evidence="2 3">
    <name type="scientific">Salinivibrio kushneri</name>
    <dbReference type="NCBI Taxonomy" id="1908198"/>
    <lineage>
        <taxon>Bacteria</taxon>
        <taxon>Pseudomonadati</taxon>
        <taxon>Pseudomonadota</taxon>
        <taxon>Gammaproteobacteria</taxon>
        <taxon>Vibrionales</taxon>
        <taxon>Vibrionaceae</taxon>
        <taxon>Salinivibrio</taxon>
    </lineage>
</organism>
<comment type="caution">
    <text evidence="2">The sequence shown here is derived from an EMBL/GenBank/DDBJ whole genome shotgun (WGS) entry which is preliminary data.</text>
</comment>
<accession>A0AB36JUL5</accession>
<keyword evidence="1" id="KW-0812">Transmembrane</keyword>
<keyword evidence="1" id="KW-0472">Membrane</keyword>
<keyword evidence="1" id="KW-1133">Transmembrane helix</keyword>
<sequence>MKETISWAFSGVGTSVLVGLGSISIAIGVYLYKMRSHRIQEAFEKYDNLYERGGHRLKCLIPSGIHCLKSDREIKHYFQLVMTIEPHHPLRQWKGRIEKIGYKKFFDHVFKSGLALDKESIEGFISDLER</sequence>
<name>A0AB36JUL5_9GAMM</name>